<dbReference type="SUPFAM" id="SSF46785">
    <property type="entry name" value="Winged helix' DNA-binding domain"/>
    <property type="match status" value="1"/>
</dbReference>
<comment type="similarity">
    <text evidence="1">Belongs to the LysR transcriptional regulatory family.</text>
</comment>
<evidence type="ECO:0000256" key="5">
    <source>
        <dbReference type="SAM" id="MobiDB-lite"/>
    </source>
</evidence>
<keyword evidence="4" id="KW-0804">Transcription</keyword>
<dbReference type="GO" id="GO:0000976">
    <property type="term" value="F:transcription cis-regulatory region binding"/>
    <property type="evidence" value="ECO:0007669"/>
    <property type="project" value="TreeGrafter"/>
</dbReference>
<dbReference type="Proteomes" id="UP000321638">
    <property type="component" value="Unassembled WGS sequence"/>
</dbReference>
<evidence type="ECO:0000256" key="1">
    <source>
        <dbReference type="ARBA" id="ARBA00009437"/>
    </source>
</evidence>
<protein>
    <submittedName>
        <fullName evidence="7">LysR family transcriptional regulator</fullName>
    </submittedName>
</protein>
<dbReference type="InterPro" id="IPR000847">
    <property type="entry name" value="LysR_HTH_N"/>
</dbReference>
<evidence type="ECO:0000256" key="4">
    <source>
        <dbReference type="ARBA" id="ARBA00023163"/>
    </source>
</evidence>
<dbReference type="Pfam" id="PF00126">
    <property type="entry name" value="HTH_1"/>
    <property type="match status" value="1"/>
</dbReference>
<dbReference type="PRINTS" id="PR00039">
    <property type="entry name" value="HTHLYSR"/>
</dbReference>
<dbReference type="GO" id="GO:0003700">
    <property type="term" value="F:DNA-binding transcription factor activity"/>
    <property type="evidence" value="ECO:0007669"/>
    <property type="project" value="InterPro"/>
</dbReference>
<dbReference type="CDD" id="cd05466">
    <property type="entry name" value="PBP2_LTTR_substrate"/>
    <property type="match status" value="1"/>
</dbReference>
<dbReference type="RefSeq" id="WP_147849754.1">
    <property type="nucleotide sequence ID" value="NZ_VDUZ01000032.1"/>
</dbReference>
<gene>
    <name evidence="7" type="ORF">FHP25_25195</name>
</gene>
<feature type="region of interest" description="Disordered" evidence="5">
    <location>
        <begin position="287"/>
        <end position="309"/>
    </location>
</feature>
<keyword evidence="3" id="KW-0238">DNA-binding</keyword>
<evidence type="ECO:0000313" key="7">
    <source>
        <dbReference type="EMBL" id="TXL72594.1"/>
    </source>
</evidence>
<dbReference type="Gene3D" id="1.10.10.10">
    <property type="entry name" value="Winged helix-like DNA-binding domain superfamily/Winged helix DNA-binding domain"/>
    <property type="match status" value="1"/>
</dbReference>
<dbReference type="EMBL" id="VDUZ01000032">
    <property type="protein sequence ID" value="TXL72594.1"/>
    <property type="molecule type" value="Genomic_DNA"/>
</dbReference>
<dbReference type="InterPro" id="IPR036390">
    <property type="entry name" value="WH_DNA-bd_sf"/>
</dbReference>
<dbReference type="AlphaFoldDB" id="A0A5C8PH22"/>
<sequence length="309" mass="34424">MRLTQLRSFHAVATSGSFTQAAERLRVSQPTVTTQVKQLEDHYRVELFHRHGRRVRLSEMGERLLQLSRQIFSLEADAVQLLADAGELRSGHLRVAAVGPSHATKMLVAFNQRYPGIRISVSTGNSQDVLDRLLDYRADVGVLAQVFRDKRFVSKPFSEHPVIIFTSADHRFARRRSIRIAELQGERLILREAGSTTRRALETALKAARVEPEVVMEIGSREIIREAVAQGIGVAAVSDVEYVPGPGLHAVRIADVQIRTYAHVVCLAERRDMRMIRAFFDAIDPKASPHASAGMTSRAKSAIERDASS</sequence>
<name>A0A5C8PH22_9HYPH</name>
<reference evidence="7 8" key="1">
    <citation type="submission" date="2019-06" db="EMBL/GenBank/DDBJ databases">
        <title>New taxonomy in bacterial strain CC-CFT640, isolated from vineyard.</title>
        <authorList>
            <person name="Lin S.-Y."/>
            <person name="Tsai C.-F."/>
            <person name="Young C.-C."/>
        </authorList>
    </citation>
    <scope>NUCLEOTIDE SEQUENCE [LARGE SCALE GENOMIC DNA]</scope>
    <source>
        <strain evidence="7 8">CC-CFT640</strain>
    </source>
</reference>
<evidence type="ECO:0000259" key="6">
    <source>
        <dbReference type="PROSITE" id="PS50931"/>
    </source>
</evidence>
<accession>A0A5C8PH22</accession>
<dbReference type="PANTHER" id="PTHR30126:SF94">
    <property type="entry name" value="LYSR FAMILY TRANSCRIPTIONAL REGULATOR"/>
    <property type="match status" value="1"/>
</dbReference>
<dbReference type="PROSITE" id="PS50931">
    <property type="entry name" value="HTH_LYSR"/>
    <property type="match status" value="1"/>
</dbReference>
<evidence type="ECO:0000313" key="8">
    <source>
        <dbReference type="Proteomes" id="UP000321638"/>
    </source>
</evidence>
<keyword evidence="8" id="KW-1185">Reference proteome</keyword>
<keyword evidence="2" id="KW-0805">Transcription regulation</keyword>
<dbReference type="Pfam" id="PF03466">
    <property type="entry name" value="LysR_substrate"/>
    <property type="match status" value="1"/>
</dbReference>
<dbReference type="FunFam" id="1.10.10.10:FF:000001">
    <property type="entry name" value="LysR family transcriptional regulator"/>
    <property type="match status" value="1"/>
</dbReference>
<dbReference type="PANTHER" id="PTHR30126">
    <property type="entry name" value="HTH-TYPE TRANSCRIPTIONAL REGULATOR"/>
    <property type="match status" value="1"/>
</dbReference>
<evidence type="ECO:0000256" key="3">
    <source>
        <dbReference type="ARBA" id="ARBA00023125"/>
    </source>
</evidence>
<dbReference type="InterPro" id="IPR005119">
    <property type="entry name" value="LysR_subst-bd"/>
</dbReference>
<dbReference type="InterPro" id="IPR036388">
    <property type="entry name" value="WH-like_DNA-bd_sf"/>
</dbReference>
<feature type="domain" description="HTH lysR-type" evidence="6">
    <location>
        <begin position="1"/>
        <end position="58"/>
    </location>
</feature>
<comment type="caution">
    <text evidence="7">The sequence shown here is derived from an EMBL/GenBank/DDBJ whole genome shotgun (WGS) entry which is preliminary data.</text>
</comment>
<evidence type="ECO:0000256" key="2">
    <source>
        <dbReference type="ARBA" id="ARBA00023015"/>
    </source>
</evidence>
<proteinExistence type="inferred from homology"/>
<organism evidence="7 8">
    <name type="scientific">Vineibacter terrae</name>
    <dbReference type="NCBI Taxonomy" id="2586908"/>
    <lineage>
        <taxon>Bacteria</taxon>
        <taxon>Pseudomonadati</taxon>
        <taxon>Pseudomonadota</taxon>
        <taxon>Alphaproteobacteria</taxon>
        <taxon>Hyphomicrobiales</taxon>
        <taxon>Vineibacter</taxon>
    </lineage>
</organism>
<dbReference type="SUPFAM" id="SSF53850">
    <property type="entry name" value="Periplasmic binding protein-like II"/>
    <property type="match status" value="1"/>
</dbReference>
<dbReference type="OrthoDB" id="9808620at2"/>
<dbReference type="Gene3D" id="3.40.190.290">
    <property type="match status" value="1"/>
</dbReference>